<gene>
    <name evidence="11" type="ORF">METZ01_LOCUS514424</name>
</gene>
<proteinExistence type="predicted"/>
<dbReference type="Pfam" id="PF00684">
    <property type="entry name" value="DnaJ_CXXCXGXG"/>
    <property type="match status" value="1"/>
</dbReference>
<keyword evidence="8" id="KW-0143">Chaperone</keyword>
<dbReference type="GO" id="GO:0005737">
    <property type="term" value="C:cytoplasm"/>
    <property type="evidence" value="ECO:0007669"/>
    <property type="project" value="TreeGrafter"/>
</dbReference>
<dbReference type="GO" id="GO:0042026">
    <property type="term" value="P:protein refolding"/>
    <property type="evidence" value="ECO:0007669"/>
    <property type="project" value="TreeGrafter"/>
</dbReference>
<dbReference type="InterPro" id="IPR036410">
    <property type="entry name" value="HSP_DnaJ_Cys-rich_dom_sf"/>
</dbReference>
<keyword evidence="4" id="KW-0677">Repeat</keyword>
<evidence type="ECO:0000256" key="8">
    <source>
        <dbReference type="ARBA" id="ARBA00023186"/>
    </source>
</evidence>
<dbReference type="CDD" id="cd06257">
    <property type="entry name" value="DnaJ"/>
    <property type="match status" value="1"/>
</dbReference>
<feature type="domain" description="J" evidence="9">
    <location>
        <begin position="8"/>
        <end position="73"/>
    </location>
</feature>
<keyword evidence="7" id="KW-0346">Stress response</keyword>
<protein>
    <recommendedName>
        <fullName evidence="12">J domain-containing protein</fullName>
    </recommendedName>
</protein>
<dbReference type="Gene3D" id="2.60.260.20">
    <property type="entry name" value="Urease metallochaperone UreE, N-terminal domain"/>
    <property type="match status" value="1"/>
</dbReference>
<dbReference type="SUPFAM" id="SSF57938">
    <property type="entry name" value="DnaJ/Hsp40 cysteine-rich domain"/>
    <property type="match status" value="1"/>
</dbReference>
<dbReference type="FunFam" id="2.10.230.10:FF:000002">
    <property type="entry name" value="Molecular chaperone DnaJ"/>
    <property type="match status" value="1"/>
</dbReference>
<dbReference type="AlphaFoldDB" id="A0A383EZ78"/>
<evidence type="ECO:0000256" key="6">
    <source>
        <dbReference type="ARBA" id="ARBA00022833"/>
    </source>
</evidence>
<evidence type="ECO:0008006" key="12">
    <source>
        <dbReference type="Google" id="ProtNLM"/>
    </source>
</evidence>
<keyword evidence="6" id="KW-0862">Zinc</keyword>
<dbReference type="PANTHER" id="PTHR43096:SF48">
    <property type="entry name" value="CHAPERONE PROTEIN DNAJ"/>
    <property type="match status" value="1"/>
</dbReference>
<evidence type="ECO:0000256" key="2">
    <source>
        <dbReference type="ARBA" id="ARBA00022705"/>
    </source>
</evidence>
<dbReference type="GO" id="GO:0006260">
    <property type="term" value="P:DNA replication"/>
    <property type="evidence" value="ECO:0007669"/>
    <property type="project" value="UniProtKB-KW"/>
</dbReference>
<keyword evidence="5" id="KW-0863">Zinc-finger</keyword>
<evidence type="ECO:0000313" key="11">
    <source>
        <dbReference type="EMBL" id="SVE61570.1"/>
    </source>
</evidence>
<dbReference type="FunFam" id="1.10.287.110:FF:000034">
    <property type="entry name" value="Chaperone protein DnaJ"/>
    <property type="match status" value="1"/>
</dbReference>
<keyword evidence="1" id="KW-0963">Cytoplasm</keyword>
<dbReference type="Gene3D" id="1.10.287.110">
    <property type="entry name" value="DnaJ domain"/>
    <property type="match status" value="1"/>
</dbReference>
<dbReference type="EMBL" id="UINC01229740">
    <property type="protein sequence ID" value="SVE61570.1"/>
    <property type="molecule type" value="Genomic_DNA"/>
</dbReference>
<dbReference type="InterPro" id="IPR018253">
    <property type="entry name" value="DnaJ_domain_CS"/>
</dbReference>
<dbReference type="InterPro" id="IPR001623">
    <property type="entry name" value="DnaJ_domain"/>
</dbReference>
<organism evidence="11">
    <name type="scientific">marine metagenome</name>
    <dbReference type="NCBI Taxonomy" id="408172"/>
    <lineage>
        <taxon>unclassified sequences</taxon>
        <taxon>metagenomes</taxon>
        <taxon>ecological metagenomes</taxon>
    </lineage>
</organism>
<evidence type="ECO:0000256" key="5">
    <source>
        <dbReference type="ARBA" id="ARBA00022771"/>
    </source>
</evidence>
<evidence type="ECO:0000256" key="4">
    <source>
        <dbReference type="ARBA" id="ARBA00022737"/>
    </source>
</evidence>
<dbReference type="GO" id="GO:0031072">
    <property type="term" value="F:heat shock protein binding"/>
    <property type="evidence" value="ECO:0007669"/>
    <property type="project" value="InterPro"/>
</dbReference>
<dbReference type="CDD" id="cd10719">
    <property type="entry name" value="DnaJ_zf"/>
    <property type="match status" value="1"/>
</dbReference>
<evidence type="ECO:0000256" key="7">
    <source>
        <dbReference type="ARBA" id="ARBA00023016"/>
    </source>
</evidence>
<name>A0A383EZ78_9ZZZZ</name>
<dbReference type="PANTHER" id="PTHR43096">
    <property type="entry name" value="DNAJ HOMOLOG 1, MITOCHONDRIAL-RELATED"/>
    <property type="match status" value="1"/>
</dbReference>
<dbReference type="PROSITE" id="PS51188">
    <property type="entry name" value="ZF_CR"/>
    <property type="match status" value="1"/>
</dbReference>
<dbReference type="Pfam" id="PF00226">
    <property type="entry name" value="DnaJ"/>
    <property type="match status" value="1"/>
</dbReference>
<evidence type="ECO:0000259" key="9">
    <source>
        <dbReference type="PROSITE" id="PS50076"/>
    </source>
</evidence>
<reference evidence="11" key="1">
    <citation type="submission" date="2018-05" db="EMBL/GenBank/DDBJ databases">
        <authorList>
            <person name="Lanie J.A."/>
            <person name="Ng W.-L."/>
            <person name="Kazmierczak K.M."/>
            <person name="Andrzejewski T.M."/>
            <person name="Davidsen T.M."/>
            <person name="Wayne K.J."/>
            <person name="Tettelin H."/>
            <person name="Glass J.I."/>
            <person name="Rusch D."/>
            <person name="Podicherti R."/>
            <person name="Tsui H.-C.T."/>
            <person name="Winkler M.E."/>
        </authorList>
    </citation>
    <scope>NUCLEOTIDE SEQUENCE</scope>
</reference>
<evidence type="ECO:0000259" key="10">
    <source>
        <dbReference type="PROSITE" id="PS51188"/>
    </source>
</evidence>
<dbReference type="SUPFAM" id="SSF46565">
    <property type="entry name" value="Chaperone J-domain"/>
    <property type="match status" value="1"/>
</dbReference>
<dbReference type="Gene3D" id="2.10.230.10">
    <property type="entry name" value="Heat shock protein DnaJ, cysteine-rich domain"/>
    <property type="match status" value="1"/>
</dbReference>
<evidence type="ECO:0000256" key="3">
    <source>
        <dbReference type="ARBA" id="ARBA00022723"/>
    </source>
</evidence>
<evidence type="ECO:0000256" key="1">
    <source>
        <dbReference type="ARBA" id="ARBA00022490"/>
    </source>
</evidence>
<dbReference type="PRINTS" id="PR00625">
    <property type="entry name" value="JDOMAIN"/>
</dbReference>
<keyword evidence="2" id="KW-0235">DNA replication</keyword>
<accession>A0A383EZ78</accession>
<dbReference type="InterPro" id="IPR036869">
    <property type="entry name" value="J_dom_sf"/>
</dbReference>
<keyword evidence="3" id="KW-0479">Metal-binding</keyword>
<dbReference type="GO" id="GO:0051082">
    <property type="term" value="F:unfolded protein binding"/>
    <property type="evidence" value="ECO:0007669"/>
    <property type="project" value="InterPro"/>
</dbReference>
<sequence>VSEVAEQDFYDVLGVDRQASQGDLKKAYRKLAMKYHPDRTQGDAAAEAKFKEVSEAYDILSNEEKREAYDRFGHAAFQNGGAGAGFDGNFGSSFADVFDDLFGEFVGGGRQRRGGNNRGADLRYNMDVTLEEAFAGKAAKVTISTTSACDGCGGSGAESGSQPSTCGTCQGHGKVRAQSGFFTVERTCPNCGGVGRVITNPCGKCGGAGRMEKDKT</sequence>
<dbReference type="InterPro" id="IPR001305">
    <property type="entry name" value="HSP_DnaJ_Cys-rich_dom"/>
</dbReference>
<feature type="domain" description="CR-type" evidence="10">
    <location>
        <begin position="136"/>
        <end position="214"/>
    </location>
</feature>
<dbReference type="SMART" id="SM00271">
    <property type="entry name" value="DnaJ"/>
    <property type="match status" value="1"/>
</dbReference>
<feature type="non-terminal residue" evidence="11">
    <location>
        <position position="216"/>
    </location>
</feature>
<dbReference type="PROSITE" id="PS00636">
    <property type="entry name" value="DNAJ_1"/>
    <property type="match status" value="1"/>
</dbReference>
<dbReference type="GO" id="GO:0008270">
    <property type="term" value="F:zinc ion binding"/>
    <property type="evidence" value="ECO:0007669"/>
    <property type="project" value="UniProtKB-KW"/>
</dbReference>
<dbReference type="PROSITE" id="PS50076">
    <property type="entry name" value="DNAJ_2"/>
    <property type="match status" value="1"/>
</dbReference>
<feature type="non-terminal residue" evidence="11">
    <location>
        <position position="1"/>
    </location>
</feature>